<gene>
    <name evidence="1" type="ORF">SAMN04487969_106143</name>
</gene>
<sequence length="62" mass="7400">MEVTHLTYKKMLGRRNEILKRHLNSFILKNNREGLSGQEHNFYQSMLKELYQGESQLNSMKS</sequence>
<proteinExistence type="predicted"/>
<dbReference type="EMBL" id="FONN01000006">
    <property type="protein sequence ID" value="SFE76108.1"/>
    <property type="molecule type" value="Genomic_DNA"/>
</dbReference>
<protein>
    <submittedName>
        <fullName evidence="1">Uncharacterized protein</fullName>
    </submittedName>
</protein>
<organism evidence="1 2">
    <name type="scientific">Paenibacillus algorifonticola</name>
    <dbReference type="NCBI Taxonomy" id="684063"/>
    <lineage>
        <taxon>Bacteria</taxon>
        <taxon>Bacillati</taxon>
        <taxon>Bacillota</taxon>
        <taxon>Bacilli</taxon>
        <taxon>Bacillales</taxon>
        <taxon>Paenibacillaceae</taxon>
        <taxon>Paenibacillus</taxon>
    </lineage>
</organism>
<evidence type="ECO:0000313" key="1">
    <source>
        <dbReference type="EMBL" id="SFE76108.1"/>
    </source>
</evidence>
<evidence type="ECO:0000313" key="2">
    <source>
        <dbReference type="Proteomes" id="UP000183410"/>
    </source>
</evidence>
<accession>A0A1I2D6G1</accession>
<reference evidence="2" key="1">
    <citation type="submission" date="2016-10" db="EMBL/GenBank/DDBJ databases">
        <authorList>
            <person name="Varghese N."/>
            <person name="Submissions S."/>
        </authorList>
    </citation>
    <scope>NUCLEOTIDE SEQUENCE [LARGE SCALE GENOMIC DNA]</scope>
    <source>
        <strain evidence="2">CGMCC 1.10223</strain>
    </source>
</reference>
<name>A0A1I2D6G1_9BACL</name>
<keyword evidence="2" id="KW-1185">Reference proteome</keyword>
<dbReference type="AlphaFoldDB" id="A0A1I2D6G1"/>
<dbReference type="Proteomes" id="UP000183410">
    <property type="component" value="Unassembled WGS sequence"/>
</dbReference>